<evidence type="ECO:0000313" key="10">
    <source>
        <dbReference type="EMBL" id="NYI71552.1"/>
    </source>
</evidence>
<dbReference type="PANTHER" id="PTHR46323">
    <property type="entry name" value="BETA-GALACTOSIDASE"/>
    <property type="match status" value="1"/>
</dbReference>
<dbReference type="Pfam" id="PF02836">
    <property type="entry name" value="Glyco_hydro_2_C"/>
    <property type="match status" value="1"/>
</dbReference>
<dbReference type="EMBL" id="JACBZS010000001">
    <property type="protein sequence ID" value="NYI71552.1"/>
    <property type="molecule type" value="Genomic_DNA"/>
</dbReference>
<dbReference type="Pfam" id="PF02837">
    <property type="entry name" value="Glyco_hydro_2_N"/>
    <property type="match status" value="1"/>
</dbReference>
<dbReference type="InterPro" id="IPR006104">
    <property type="entry name" value="Glyco_hydro_2_N"/>
</dbReference>
<dbReference type="Pfam" id="PF02929">
    <property type="entry name" value="Bgal_small_N"/>
    <property type="match status" value="1"/>
</dbReference>
<keyword evidence="5 10" id="KW-0378">Hydrolase</keyword>
<evidence type="ECO:0000313" key="11">
    <source>
        <dbReference type="Proteomes" id="UP000527616"/>
    </source>
</evidence>
<dbReference type="EC" id="3.2.1.23" evidence="3"/>
<dbReference type="Proteomes" id="UP000527616">
    <property type="component" value="Unassembled WGS sequence"/>
</dbReference>
<evidence type="ECO:0000256" key="3">
    <source>
        <dbReference type="ARBA" id="ARBA00012756"/>
    </source>
</evidence>
<dbReference type="GO" id="GO:0009341">
    <property type="term" value="C:beta-galactosidase complex"/>
    <property type="evidence" value="ECO:0007669"/>
    <property type="project" value="InterPro"/>
</dbReference>
<dbReference type="InterPro" id="IPR006101">
    <property type="entry name" value="Glyco_hydro_2"/>
</dbReference>
<evidence type="ECO:0000256" key="4">
    <source>
        <dbReference type="ARBA" id="ARBA00013303"/>
    </source>
</evidence>
<keyword evidence="6 10" id="KW-0326">Glycosidase</keyword>
<evidence type="ECO:0000256" key="7">
    <source>
        <dbReference type="ARBA" id="ARBA00032230"/>
    </source>
</evidence>
<dbReference type="InterPro" id="IPR014718">
    <property type="entry name" value="GH-type_carb-bd"/>
</dbReference>
<dbReference type="InterPro" id="IPR050347">
    <property type="entry name" value="Bact_Beta-galactosidase"/>
</dbReference>
<dbReference type="InterPro" id="IPR036156">
    <property type="entry name" value="Beta-gal/glucu_dom_sf"/>
</dbReference>
<dbReference type="PANTHER" id="PTHR46323:SF2">
    <property type="entry name" value="BETA-GALACTOSIDASE"/>
    <property type="match status" value="1"/>
</dbReference>
<dbReference type="SMART" id="SM01038">
    <property type="entry name" value="Bgal_small_N"/>
    <property type="match status" value="1"/>
</dbReference>
<dbReference type="GO" id="GO:0004565">
    <property type="term" value="F:beta-galactosidase activity"/>
    <property type="evidence" value="ECO:0007669"/>
    <property type="project" value="UniProtKB-EC"/>
</dbReference>
<keyword evidence="11" id="KW-1185">Reference proteome</keyword>
<dbReference type="InterPro" id="IPR023230">
    <property type="entry name" value="Glyco_hydro_2_CS"/>
</dbReference>
<dbReference type="SUPFAM" id="SSF49303">
    <property type="entry name" value="beta-Galactosidase/glucuronidase domain"/>
    <property type="match status" value="2"/>
</dbReference>
<feature type="region of interest" description="Disordered" evidence="8">
    <location>
        <begin position="1"/>
        <end position="30"/>
    </location>
</feature>
<dbReference type="SUPFAM" id="SSF51445">
    <property type="entry name" value="(Trans)glycosidases"/>
    <property type="match status" value="1"/>
</dbReference>
<dbReference type="GO" id="GO:0030246">
    <property type="term" value="F:carbohydrate binding"/>
    <property type="evidence" value="ECO:0007669"/>
    <property type="project" value="InterPro"/>
</dbReference>
<dbReference type="SUPFAM" id="SSF74650">
    <property type="entry name" value="Galactose mutarotase-like"/>
    <property type="match status" value="1"/>
</dbReference>
<dbReference type="PROSITE" id="PS00719">
    <property type="entry name" value="GLYCOSYL_HYDROL_F2_1"/>
    <property type="match status" value="1"/>
</dbReference>
<organism evidence="10 11">
    <name type="scientific">Naumannella cuiyingiana</name>
    <dbReference type="NCBI Taxonomy" id="1347891"/>
    <lineage>
        <taxon>Bacteria</taxon>
        <taxon>Bacillati</taxon>
        <taxon>Actinomycetota</taxon>
        <taxon>Actinomycetes</taxon>
        <taxon>Propionibacteriales</taxon>
        <taxon>Propionibacteriaceae</taxon>
        <taxon>Naumannella</taxon>
    </lineage>
</organism>
<dbReference type="InterPro" id="IPR011013">
    <property type="entry name" value="Gal_mutarotase_sf_dom"/>
</dbReference>
<dbReference type="InterPro" id="IPR017853">
    <property type="entry name" value="GH"/>
</dbReference>
<dbReference type="InterPro" id="IPR032312">
    <property type="entry name" value="LacZ_4"/>
</dbReference>
<comment type="similarity">
    <text evidence="2">Belongs to the glycosyl hydrolase 2 family.</text>
</comment>
<dbReference type="SUPFAM" id="SSF49785">
    <property type="entry name" value="Galactose-binding domain-like"/>
    <property type="match status" value="1"/>
</dbReference>
<evidence type="ECO:0000259" key="9">
    <source>
        <dbReference type="SMART" id="SM01038"/>
    </source>
</evidence>
<dbReference type="InterPro" id="IPR008979">
    <property type="entry name" value="Galactose-bd-like_sf"/>
</dbReference>
<reference evidence="10 11" key="1">
    <citation type="submission" date="2020-07" db="EMBL/GenBank/DDBJ databases">
        <title>Sequencing the genomes of 1000 actinobacteria strains.</title>
        <authorList>
            <person name="Klenk H.-P."/>
        </authorList>
    </citation>
    <scope>NUCLEOTIDE SEQUENCE [LARGE SCALE GENOMIC DNA]</scope>
    <source>
        <strain evidence="10 11">DSM 103164</strain>
    </source>
</reference>
<dbReference type="InterPro" id="IPR006103">
    <property type="entry name" value="Glyco_hydro_2_cat"/>
</dbReference>
<evidence type="ECO:0000256" key="8">
    <source>
        <dbReference type="SAM" id="MobiDB-lite"/>
    </source>
</evidence>
<feature type="domain" description="Beta galactosidase small chain/" evidence="9">
    <location>
        <begin position="706"/>
        <end position="989"/>
    </location>
</feature>
<dbReference type="InterPro" id="IPR004199">
    <property type="entry name" value="B-gal_small/dom_5"/>
</dbReference>
<dbReference type="InterPro" id="IPR023232">
    <property type="entry name" value="Glyco_hydro_2_AS"/>
</dbReference>
<evidence type="ECO:0000256" key="1">
    <source>
        <dbReference type="ARBA" id="ARBA00001412"/>
    </source>
</evidence>
<protein>
    <recommendedName>
        <fullName evidence="4">Beta-galactosidase</fullName>
        <ecNumber evidence="3">3.2.1.23</ecNumber>
    </recommendedName>
    <alternativeName>
        <fullName evidence="7">Lactase</fullName>
    </alternativeName>
</protein>
<dbReference type="GO" id="GO:0005990">
    <property type="term" value="P:lactose catabolic process"/>
    <property type="evidence" value="ECO:0007669"/>
    <property type="project" value="TreeGrafter"/>
</dbReference>
<dbReference type="Gene3D" id="2.60.120.260">
    <property type="entry name" value="Galactose-binding domain-like"/>
    <property type="match status" value="1"/>
</dbReference>
<dbReference type="RefSeq" id="WP_343045929.1">
    <property type="nucleotide sequence ID" value="NZ_JACBZS010000001.1"/>
</dbReference>
<sequence length="1005" mass="109468">MATPEYLTDRSPGRGALPPRARAHSDAQSTSLNGAWRFRYAPRADGPTGFAEPDFDDTAWDSLPVPTHWVLHGDGRYGHPAYTNVAFPFPVDPPHVPDENPTGDYRLRFDRPDWVGSGRAILRFDGVESAFRVWLNGIEIGVGKGSRLPIEFDVTEALVAGGRTDVLAVRVHQWSDGSYLEDQDQWWLPGIFRDVTLLQRPVGGIDDVFLRADFDHRTGMGLLTGEVSAPAQAYPITVEIAELGLRQELAGPGEPIDLAAPAQPWSAEEPRLYQVIISAAGETLTERVGFRTVRIDGDRLSVNGRQVIFRGVNRHEVLADRGRVFDPDAARADLIMMKRHNVNAIRTSHYPPHPDLLDLCDELGFWVIDECDLETHGFELLGWRDNPCDDGRWRGALLDRIARTVERDKNHPSVIIWSLGNESGTGENLAAMANWARGRDGGRPIHYEGDRTGAYTDLYSRMYASPGQVEVIFGAGPLPGCTAGEAARVRAMPFLQCEYAHAMGTGPGALDVYDELVEAYPGYHGGFVWEWRDHGLRRRDERGEWYAYGGDFGEELHDGNFVLDGLVRSDGVPSPGLAEFAAVNAPVSLTVADGVLTVRNRQHTRGLDHLRFVACSELDGGDPVEAEVAVPAAGPGESVSVTLPETVLAPRPGGECWLRVRAELAADEPWAGAGHPVAEGQWPLTVPAREAPRPAQFDPTSTEHAPLGAAEFDPATGLLTALGELAVTGPILELWRAPTDNDRGAIFGSFELADPATTGGDGVPGPSSAQRWAERGLDRLKHRLVEFRAAAHGIVATYRVGAAATRAYADLTCRWWWADDRLMLRAEVTPSSDWDCTWPRIGLRFGLPAELDEAAWFGTGPGESWPDSRRAVRVGRFAAGIDELNFAPTRPQESGHRAGLRELTLSGPGRALTVEAYAEAGRLPGFTIARHTPQQVAAAAHRHELPAPERTWLFVDADVHGLGSRSCGPDVLPEAQLWPRAEAITLALRAAGNNRPVQGGAGLSD</sequence>
<evidence type="ECO:0000256" key="5">
    <source>
        <dbReference type="ARBA" id="ARBA00022801"/>
    </source>
</evidence>
<accession>A0A7Z0D9R8</accession>
<dbReference type="PROSITE" id="PS00608">
    <property type="entry name" value="GLYCOSYL_HYDROL_F2_2"/>
    <property type="match status" value="1"/>
</dbReference>
<dbReference type="Gene3D" id="2.70.98.10">
    <property type="match status" value="1"/>
</dbReference>
<dbReference type="InterPro" id="IPR013783">
    <property type="entry name" value="Ig-like_fold"/>
</dbReference>
<name>A0A7Z0D9R8_9ACTN</name>
<evidence type="ECO:0000256" key="2">
    <source>
        <dbReference type="ARBA" id="ARBA00007401"/>
    </source>
</evidence>
<dbReference type="AlphaFoldDB" id="A0A7Z0D9R8"/>
<dbReference type="Gene3D" id="3.20.20.80">
    <property type="entry name" value="Glycosidases"/>
    <property type="match status" value="1"/>
</dbReference>
<gene>
    <name evidence="10" type="ORF">GGQ54_002112</name>
</gene>
<dbReference type="PRINTS" id="PR00132">
    <property type="entry name" value="GLHYDRLASE2"/>
</dbReference>
<comment type="catalytic activity">
    <reaction evidence="1">
        <text>Hydrolysis of terminal non-reducing beta-D-galactose residues in beta-D-galactosides.</text>
        <dbReference type="EC" id="3.2.1.23"/>
    </reaction>
</comment>
<dbReference type="Gene3D" id="2.60.40.10">
    <property type="entry name" value="Immunoglobulins"/>
    <property type="match status" value="2"/>
</dbReference>
<evidence type="ECO:0000256" key="6">
    <source>
        <dbReference type="ARBA" id="ARBA00023295"/>
    </source>
</evidence>
<dbReference type="Pfam" id="PF16353">
    <property type="entry name" value="LacZ_4"/>
    <property type="match status" value="1"/>
</dbReference>
<comment type="caution">
    <text evidence="10">The sequence shown here is derived from an EMBL/GenBank/DDBJ whole genome shotgun (WGS) entry which is preliminary data.</text>
</comment>
<proteinExistence type="inferred from homology"/>